<dbReference type="PANTHER" id="PTHR34322:SF2">
    <property type="entry name" value="TRANSPOSASE IS200-LIKE DOMAIN-CONTAINING PROTEIN"/>
    <property type="match status" value="1"/>
</dbReference>
<dbReference type="eggNOG" id="COG1943">
    <property type="taxonomic scope" value="Bacteria"/>
</dbReference>
<dbReference type="Gene3D" id="3.30.70.1290">
    <property type="entry name" value="Transposase IS200-like"/>
    <property type="match status" value="1"/>
</dbReference>
<dbReference type="AlphaFoldDB" id="G4QMM4"/>
<evidence type="ECO:0000313" key="2">
    <source>
        <dbReference type="EMBL" id="AEP30976.1"/>
    </source>
</evidence>
<dbReference type="SMART" id="SM01321">
    <property type="entry name" value="Y1_Tnp"/>
    <property type="match status" value="1"/>
</dbReference>
<dbReference type="GO" id="GO:0004803">
    <property type="term" value="F:transposase activity"/>
    <property type="evidence" value="ECO:0007669"/>
    <property type="project" value="InterPro"/>
</dbReference>
<gene>
    <name evidence="2" type="ordered locus">GNIT_2879</name>
</gene>
<protein>
    <recommendedName>
        <fullName evidence="1">Transposase IS200-like domain-containing protein</fullName>
    </recommendedName>
</protein>
<dbReference type="GO" id="GO:0003677">
    <property type="term" value="F:DNA binding"/>
    <property type="evidence" value="ECO:0007669"/>
    <property type="project" value="InterPro"/>
</dbReference>
<feature type="domain" description="Transposase IS200-like" evidence="1">
    <location>
        <begin position="12"/>
        <end position="190"/>
    </location>
</feature>
<dbReference type="GO" id="GO:0006313">
    <property type="term" value="P:DNA transposition"/>
    <property type="evidence" value="ECO:0007669"/>
    <property type="project" value="InterPro"/>
</dbReference>
<accession>G4QMM4</accession>
<dbReference type="RefSeq" id="WP_014109849.1">
    <property type="nucleotide sequence ID" value="NC_016041.1"/>
</dbReference>
<keyword evidence="3" id="KW-1185">Reference proteome</keyword>
<name>G4QMM4_GLANF</name>
<dbReference type="Proteomes" id="UP000009282">
    <property type="component" value="Chromosome"/>
</dbReference>
<dbReference type="KEGG" id="gni:GNIT_2879"/>
<dbReference type="InterPro" id="IPR002686">
    <property type="entry name" value="Transposase_17"/>
</dbReference>
<proteinExistence type="predicted"/>
<dbReference type="OrthoDB" id="9814067at2"/>
<sequence length="328" mass="38345">MPIARSKQIILSQTSYYHCMSRCVRRAFLCGYDKLTGSNFEHRREWFEKRLKKLSSAFSIDVCAYAIMHNHNHLVLHVDTERAKTWSDIEVIQRWHSIHPNKTITAMYLDTKQRGTLSPIQLSTVRKIAKIYRERLTSISYFMKALNQYIALKANREDHCSGRFWESRFKSQALLDDRAILSCMIYVDLNPIRAGIATTLENSHYTSIKKRLKSIKLGKQPSELRCLKTQFERSANSINIELSCYIELLRQTATRLKNNRQVNSPDMKIESNLLRQLGIEEKNWLILSSHIEEEFSYVVGSVVCMEKYKKKVNQKKLKGISTALRLFQ</sequence>
<reference evidence="2 3" key="1">
    <citation type="journal article" date="2011" name="J. Bacteriol.">
        <title>Complete genome sequence of seawater bacterium Glaciecola nitratireducens FR1064T.</title>
        <authorList>
            <person name="Bian F."/>
            <person name="Qin Q.L."/>
            <person name="Xie B.B."/>
            <person name="Shu Y.L."/>
            <person name="Zhang X.Y."/>
            <person name="Yu Y."/>
            <person name="Chen B."/>
            <person name="Chen X.L."/>
            <person name="Zhou B.C."/>
            <person name="Zhang Y.Z."/>
        </authorList>
    </citation>
    <scope>NUCLEOTIDE SEQUENCE [LARGE SCALE GENOMIC DNA]</scope>
    <source>
        <strain evidence="3">JCM 12485 / KCTC 12276 / FR1064</strain>
    </source>
</reference>
<organism evidence="2 3">
    <name type="scientific">Glaciecola nitratireducens (strain JCM 12485 / KCTC 12276 / FR1064)</name>
    <dbReference type="NCBI Taxonomy" id="1085623"/>
    <lineage>
        <taxon>Bacteria</taxon>
        <taxon>Pseudomonadati</taxon>
        <taxon>Pseudomonadota</taxon>
        <taxon>Gammaproteobacteria</taxon>
        <taxon>Alteromonadales</taxon>
        <taxon>Alteromonadaceae</taxon>
        <taxon>Brumicola</taxon>
    </lineage>
</organism>
<dbReference type="InterPro" id="IPR036515">
    <property type="entry name" value="Transposase_17_sf"/>
</dbReference>
<dbReference type="HOGENOM" id="CLU_053827_0_0_6"/>
<evidence type="ECO:0000313" key="3">
    <source>
        <dbReference type="Proteomes" id="UP000009282"/>
    </source>
</evidence>
<dbReference type="PANTHER" id="PTHR34322">
    <property type="entry name" value="TRANSPOSASE, Y1_TNP DOMAIN-CONTAINING"/>
    <property type="match status" value="1"/>
</dbReference>
<dbReference type="EMBL" id="CP003060">
    <property type="protein sequence ID" value="AEP30976.1"/>
    <property type="molecule type" value="Genomic_DNA"/>
</dbReference>
<dbReference type="SUPFAM" id="SSF143422">
    <property type="entry name" value="Transposase IS200-like"/>
    <property type="match status" value="1"/>
</dbReference>
<evidence type="ECO:0000259" key="1">
    <source>
        <dbReference type="SMART" id="SM01321"/>
    </source>
</evidence>